<comment type="caution">
    <text evidence="9">The sequence shown here is derived from an EMBL/GenBank/DDBJ whole genome shotgun (WGS) entry which is preliminary data.</text>
</comment>
<dbReference type="InterPro" id="IPR000620">
    <property type="entry name" value="EamA_dom"/>
</dbReference>
<keyword evidence="3" id="KW-1003">Cell membrane</keyword>
<dbReference type="Pfam" id="PF00892">
    <property type="entry name" value="EamA"/>
    <property type="match status" value="2"/>
</dbReference>
<evidence type="ECO:0000256" key="7">
    <source>
        <dbReference type="SAM" id="Phobius"/>
    </source>
</evidence>
<protein>
    <submittedName>
        <fullName evidence="9">DMT family transporter</fullName>
    </submittedName>
</protein>
<dbReference type="SUPFAM" id="SSF103481">
    <property type="entry name" value="Multidrug resistance efflux transporter EmrE"/>
    <property type="match status" value="1"/>
</dbReference>
<evidence type="ECO:0000256" key="2">
    <source>
        <dbReference type="ARBA" id="ARBA00007362"/>
    </source>
</evidence>
<gene>
    <name evidence="9" type="ORF">E1I69_15205</name>
</gene>
<keyword evidence="5 7" id="KW-1133">Transmembrane helix</keyword>
<comment type="similarity">
    <text evidence="2">Belongs to the EamA transporter family.</text>
</comment>
<evidence type="ECO:0000256" key="1">
    <source>
        <dbReference type="ARBA" id="ARBA00004651"/>
    </source>
</evidence>
<keyword evidence="4 7" id="KW-0812">Transmembrane</keyword>
<evidence type="ECO:0000313" key="10">
    <source>
        <dbReference type="Proteomes" id="UP000306477"/>
    </source>
</evidence>
<evidence type="ECO:0000313" key="9">
    <source>
        <dbReference type="EMBL" id="THE11398.1"/>
    </source>
</evidence>
<dbReference type="PANTHER" id="PTHR32322">
    <property type="entry name" value="INNER MEMBRANE TRANSPORTER"/>
    <property type="match status" value="1"/>
</dbReference>
<feature type="transmembrane region" description="Helical" evidence="7">
    <location>
        <begin position="69"/>
        <end position="89"/>
    </location>
</feature>
<sequence length="321" mass="35490">MRNNVLWGAVLCFVAAVSWGAMFPVAHAAFKHIDPFYFTIIRYGAVTILLVAMLLWKEGKQAFRFEGKGLPLWFFGTMAFTVYNLFIFWGEDLLGEPGVMVASINESLMPMISIVIVWMLYKKRPHSFTLACVIVALIGAVFVITKGDIQSFLSATDNLIPSILIFLAVVGWVIYTMGGSKFSDWSVLRYSTLSCLLGTITAGVVVAVATLIGYVSVPTEEEITATAPHLLFMILFPGLIALLGWNIGVSILSPINALLFINFVPVTTLLVSIFQGYNVTLFDILGTVFIILSLVANNLFVRLQKKKYLPSTQPRLRQRAS</sequence>
<evidence type="ECO:0000259" key="8">
    <source>
        <dbReference type="Pfam" id="PF00892"/>
    </source>
</evidence>
<evidence type="ECO:0000256" key="6">
    <source>
        <dbReference type="ARBA" id="ARBA00023136"/>
    </source>
</evidence>
<feature type="domain" description="EamA" evidence="8">
    <location>
        <begin position="6"/>
        <end position="144"/>
    </location>
</feature>
<feature type="transmembrane region" description="Helical" evidence="7">
    <location>
        <begin position="190"/>
        <end position="215"/>
    </location>
</feature>
<evidence type="ECO:0000256" key="3">
    <source>
        <dbReference type="ARBA" id="ARBA00022475"/>
    </source>
</evidence>
<feature type="domain" description="EamA" evidence="8">
    <location>
        <begin position="162"/>
        <end position="296"/>
    </location>
</feature>
<dbReference type="OrthoDB" id="4167046at2"/>
<reference evidence="9 10" key="1">
    <citation type="journal article" date="2019" name="Indoor Air">
        <title>Impacts of indoor surface finishes on bacterial viability.</title>
        <authorList>
            <person name="Hu J."/>
            <person name="Maamar S.B."/>
            <person name="Glawe A.J."/>
            <person name="Gottel N."/>
            <person name="Gilbert J.A."/>
            <person name="Hartmann E.M."/>
        </authorList>
    </citation>
    <scope>NUCLEOTIDE SEQUENCE [LARGE SCALE GENOMIC DNA]</scope>
    <source>
        <strain evidence="9 10">AF060A6</strain>
    </source>
</reference>
<dbReference type="EMBL" id="SLUB01000029">
    <property type="protein sequence ID" value="THE11398.1"/>
    <property type="molecule type" value="Genomic_DNA"/>
</dbReference>
<organism evidence="9 10">
    <name type="scientific">Bacillus timonensis</name>
    <dbReference type="NCBI Taxonomy" id="1033734"/>
    <lineage>
        <taxon>Bacteria</taxon>
        <taxon>Bacillati</taxon>
        <taxon>Bacillota</taxon>
        <taxon>Bacilli</taxon>
        <taxon>Bacillales</taxon>
        <taxon>Bacillaceae</taxon>
        <taxon>Bacillus</taxon>
    </lineage>
</organism>
<proteinExistence type="inferred from homology"/>
<dbReference type="RefSeq" id="WP_136380426.1">
    <property type="nucleotide sequence ID" value="NZ_SLUB01000029.1"/>
</dbReference>
<dbReference type="AlphaFoldDB" id="A0A4S3PPK2"/>
<name>A0A4S3PPK2_9BACI</name>
<feature type="transmembrane region" description="Helical" evidence="7">
    <location>
        <begin position="101"/>
        <end position="121"/>
    </location>
</feature>
<dbReference type="Proteomes" id="UP000306477">
    <property type="component" value="Unassembled WGS sequence"/>
</dbReference>
<feature type="transmembrane region" description="Helical" evidence="7">
    <location>
        <begin position="227"/>
        <end position="245"/>
    </location>
</feature>
<accession>A0A4S3PPK2</accession>
<dbReference type="PANTHER" id="PTHR32322:SF18">
    <property type="entry name" value="S-ADENOSYLMETHIONINE_S-ADENOSYLHOMOCYSTEINE TRANSPORTER"/>
    <property type="match status" value="1"/>
</dbReference>
<evidence type="ECO:0000256" key="5">
    <source>
        <dbReference type="ARBA" id="ARBA00022989"/>
    </source>
</evidence>
<dbReference type="InterPro" id="IPR037185">
    <property type="entry name" value="EmrE-like"/>
</dbReference>
<keyword evidence="6 7" id="KW-0472">Membrane</keyword>
<dbReference type="InterPro" id="IPR050638">
    <property type="entry name" value="AA-Vitamin_Transporters"/>
</dbReference>
<feature type="transmembrane region" description="Helical" evidence="7">
    <location>
        <begin position="128"/>
        <end position="147"/>
    </location>
</feature>
<dbReference type="STRING" id="1033734.GCA_000285535_01604"/>
<comment type="subcellular location">
    <subcellularLocation>
        <location evidence="1">Cell membrane</location>
        <topology evidence="1">Multi-pass membrane protein</topology>
    </subcellularLocation>
</comment>
<feature type="transmembrane region" description="Helical" evidence="7">
    <location>
        <begin position="257"/>
        <end position="275"/>
    </location>
</feature>
<feature type="transmembrane region" description="Helical" evidence="7">
    <location>
        <begin position="281"/>
        <end position="301"/>
    </location>
</feature>
<keyword evidence="10" id="KW-1185">Reference proteome</keyword>
<dbReference type="GO" id="GO:0005886">
    <property type="term" value="C:plasma membrane"/>
    <property type="evidence" value="ECO:0007669"/>
    <property type="project" value="UniProtKB-SubCell"/>
</dbReference>
<feature type="transmembrane region" description="Helical" evidence="7">
    <location>
        <begin position="159"/>
        <end position="178"/>
    </location>
</feature>
<feature type="transmembrane region" description="Helical" evidence="7">
    <location>
        <begin position="36"/>
        <end position="57"/>
    </location>
</feature>
<evidence type="ECO:0000256" key="4">
    <source>
        <dbReference type="ARBA" id="ARBA00022692"/>
    </source>
</evidence>